<dbReference type="AlphaFoldDB" id="A0AA38Q6X4"/>
<evidence type="ECO:0000313" key="1">
    <source>
        <dbReference type="EMBL" id="KAJ3988043.1"/>
    </source>
</evidence>
<proteinExistence type="predicted"/>
<gene>
    <name evidence="1" type="ORF">F5890DRAFT_1471754</name>
</gene>
<reference evidence="1" key="1">
    <citation type="submission" date="2022-08" db="EMBL/GenBank/DDBJ databases">
        <authorList>
            <consortium name="DOE Joint Genome Institute"/>
            <person name="Min B."/>
            <person name="Riley R."/>
            <person name="Sierra-Patev S."/>
            <person name="Naranjo-Ortiz M."/>
            <person name="Looney B."/>
            <person name="Konkel Z."/>
            <person name="Slot J.C."/>
            <person name="Sakamoto Y."/>
            <person name="Steenwyk J.L."/>
            <person name="Rokas A."/>
            <person name="Carro J."/>
            <person name="Camarero S."/>
            <person name="Ferreira P."/>
            <person name="Molpeceres G."/>
            <person name="Ruiz-Duenas F.J."/>
            <person name="Serrano A."/>
            <person name="Henrissat B."/>
            <person name="Drula E."/>
            <person name="Hughes K.W."/>
            <person name="Mata J.L."/>
            <person name="Ishikawa N.K."/>
            <person name="Vargas-Isla R."/>
            <person name="Ushijima S."/>
            <person name="Smith C.A."/>
            <person name="Ahrendt S."/>
            <person name="Andreopoulos W."/>
            <person name="He G."/>
            <person name="Labutti K."/>
            <person name="Lipzen A."/>
            <person name="Ng V."/>
            <person name="Sandor L."/>
            <person name="Barry K."/>
            <person name="Martinez A.T."/>
            <person name="Xiao Y."/>
            <person name="Gibbons J.G."/>
            <person name="Terashima K."/>
            <person name="Hibbett D.S."/>
            <person name="Grigoriev I.V."/>
        </authorList>
    </citation>
    <scope>NUCLEOTIDE SEQUENCE</scope>
    <source>
        <strain evidence="1">TFB7829</strain>
    </source>
</reference>
<dbReference type="PANTHER" id="PTHR20963">
    <property type="entry name" value="MULTIPLE INOSITOL POLYPHOSPHATE PHOSPHATASE-RELATED"/>
    <property type="match status" value="1"/>
</dbReference>
<sequence length="146" mass="16215">MHGRLLVTCQITVRQQTLNARQDRSLHESDCREYQHILARDLASNATDIGAMQDLCGFGFEIRGVDVFAIFLPVNHEWLDYEYVHDLNYYYGSSPGNPLSATTGYPCVKAIVDLFGVGPHHTVANGTLVPPLLIVGFSFSACHPFC</sequence>
<protein>
    <submittedName>
        <fullName evidence="1">Uncharacterized protein</fullName>
    </submittedName>
</protein>
<dbReference type="Proteomes" id="UP001163850">
    <property type="component" value="Unassembled WGS sequence"/>
</dbReference>
<dbReference type="EMBL" id="MU801914">
    <property type="protein sequence ID" value="KAJ3988043.1"/>
    <property type="molecule type" value="Genomic_DNA"/>
</dbReference>
<dbReference type="SUPFAM" id="SSF53254">
    <property type="entry name" value="Phosphoglycerate mutase-like"/>
    <property type="match status" value="1"/>
</dbReference>
<accession>A0AA38Q6X4</accession>
<organism evidence="1 2">
    <name type="scientific">Lentinula detonsa</name>
    <dbReference type="NCBI Taxonomy" id="2804962"/>
    <lineage>
        <taxon>Eukaryota</taxon>
        <taxon>Fungi</taxon>
        <taxon>Dikarya</taxon>
        <taxon>Basidiomycota</taxon>
        <taxon>Agaricomycotina</taxon>
        <taxon>Agaricomycetes</taxon>
        <taxon>Agaricomycetidae</taxon>
        <taxon>Agaricales</taxon>
        <taxon>Marasmiineae</taxon>
        <taxon>Omphalotaceae</taxon>
        <taxon>Lentinula</taxon>
    </lineage>
</organism>
<name>A0AA38Q6X4_9AGAR</name>
<comment type="caution">
    <text evidence="1">The sequence shown here is derived from an EMBL/GenBank/DDBJ whole genome shotgun (WGS) entry which is preliminary data.</text>
</comment>
<dbReference type="PANTHER" id="PTHR20963:SF18">
    <property type="entry name" value="ACID PHOSPHATASE PHO11-RELATED"/>
    <property type="match status" value="1"/>
</dbReference>
<evidence type="ECO:0000313" key="2">
    <source>
        <dbReference type="Proteomes" id="UP001163850"/>
    </source>
</evidence>
<dbReference type="InterPro" id="IPR029033">
    <property type="entry name" value="His_PPase_superfam"/>
</dbReference>
<dbReference type="GO" id="GO:0003993">
    <property type="term" value="F:acid phosphatase activity"/>
    <property type="evidence" value="ECO:0007669"/>
    <property type="project" value="TreeGrafter"/>
</dbReference>
<dbReference type="Gene3D" id="3.40.50.1240">
    <property type="entry name" value="Phosphoglycerate mutase-like"/>
    <property type="match status" value="1"/>
</dbReference>